<evidence type="ECO:0000256" key="7">
    <source>
        <dbReference type="ARBA" id="ARBA00023136"/>
    </source>
</evidence>
<dbReference type="PANTHER" id="PTHR39342">
    <property type="entry name" value="UPF0283 MEMBRANE PROTEIN YCJF"/>
    <property type="match status" value="1"/>
</dbReference>
<evidence type="ECO:0000256" key="2">
    <source>
        <dbReference type="ARBA" id="ARBA00008255"/>
    </source>
</evidence>
<accession>A0A126UX80</accession>
<dbReference type="GO" id="GO:0005886">
    <property type="term" value="C:plasma membrane"/>
    <property type="evidence" value="ECO:0007669"/>
    <property type="project" value="UniProtKB-SubCell"/>
</dbReference>
<evidence type="ECO:0000256" key="8">
    <source>
        <dbReference type="SAM" id="Phobius"/>
    </source>
</evidence>
<organism evidence="9 10">
    <name type="scientific">Falsihalocynthiibacter arcticus</name>
    <dbReference type="NCBI Taxonomy" id="1579316"/>
    <lineage>
        <taxon>Bacteria</taxon>
        <taxon>Pseudomonadati</taxon>
        <taxon>Pseudomonadota</taxon>
        <taxon>Alphaproteobacteria</taxon>
        <taxon>Rhodobacterales</taxon>
        <taxon>Roseobacteraceae</taxon>
        <taxon>Falsihalocynthiibacter</taxon>
    </lineage>
</organism>
<dbReference type="Proteomes" id="UP000070371">
    <property type="component" value="Chromosome"/>
</dbReference>
<proteinExistence type="inferred from homology"/>
<keyword evidence="10" id="KW-1185">Reference proteome</keyword>
<dbReference type="EMBL" id="CP014327">
    <property type="protein sequence ID" value="AML50325.1"/>
    <property type="molecule type" value="Genomic_DNA"/>
</dbReference>
<keyword evidence="4" id="KW-0997">Cell inner membrane</keyword>
<evidence type="ECO:0000256" key="4">
    <source>
        <dbReference type="ARBA" id="ARBA00022519"/>
    </source>
</evidence>
<dbReference type="InterPro" id="IPR021147">
    <property type="entry name" value="DUF697"/>
</dbReference>
<dbReference type="RefSeq" id="WP_039001519.1">
    <property type="nucleotide sequence ID" value="NZ_CP014327.1"/>
</dbReference>
<keyword evidence="6 8" id="KW-1133">Transmembrane helix</keyword>
<dbReference type="Pfam" id="PF05128">
    <property type="entry name" value="DUF697"/>
    <property type="match status" value="1"/>
</dbReference>
<evidence type="ECO:0000256" key="1">
    <source>
        <dbReference type="ARBA" id="ARBA00004429"/>
    </source>
</evidence>
<feature type="transmembrane region" description="Helical" evidence="8">
    <location>
        <begin position="48"/>
        <end position="69"/>
    </location>
</feature>
<sequence length="335" mass="35825">MTSDDKPVLVELDVEEVLSPADAPIILETSEATMQRAARFATRPRSRIGSLFWGLLAALLGAFVSVAVWDFITSLLARNEVLGGAVLAITLAFSAVLCAVILREMAGFLRLGRIDSLQKEAAEVQASHDIGRAKHFAGKLQKLYKNRHDAEWGLAAFHERAEDQFDATDLMSLAENKILAPLDAEAILEIQSAARQVATVTAFVPMAFADVIAALTMNMRMIRRIAEIYGGRAGTLGSWRLTKVVLSHLVATGAVAVGDDLIGSIAGGGVMSKVSRRFGEGIINGALTARVGVAALEVCRPMPFVTQKRPRVTTLVQRAMAGLFPGKKNGDTTGS</sequence>
<keyword evidence="5 8" id="KW-0812">Transmembrane</keyword>
<dbReference type="InterPro" id="IPR006507">
    <property type="entry name" value="UPF0283"/>
</dbReference>
<dbReference type="STRING" id="1579316.RC74_02750"/>
<name>A0A126UX80_9RHOB</name>
<keyword evidence="3" id="KW-1003">Cell membrane</keyword>
<dbReference type="PANTHER" id="PTHR39342:SF1">
    <property type="entry name" value="UPF0283 MEMBRANE PROTEIN YCJF"/>
    <property type="match status" value="1"/>
</dbReference>
<comment type="subcellular location">
    <subcellularLocation>
        <location evidence="1">Cell inner membrane</location>
        <topology evidence="1">Multi-pass membrane protein</topology>
    </subcellularLocation>
</comment>
<evidence type="ECO:0000313" key="10">
    <source>
        <dbReference type="Proteomes" id="UP000070371"/>
    </source>
</evidence>
<evidence type="ECO:0000256" key="5">
    <source>
        <dbReference type="ARBA" id="ARBA00022692"/>
    </source>
</evidence>
<evidence type="ECO:0000256" key="6">
    <source>
        <dbReference type="ARBA" id="ARBA00022989"/>
    </source>
</evidence>
<evidence type="ECO:0008006" key="11">
    <source>
        <dbReference type="Google" id="ProtNLM"/>
    </source>
</evidence>
<protein>
    <recommendedName>
        <fullName evidence="11">GTP-binding protein</fullName>
    </recommendedName>
</protein>
<reference evidence="9 10" key="1">
    <citation type="submission" date="2016-02" db="EMBL/GenBank/DDBJ databases">
        <title>Complete genome sequence of Halocynthiibacter arcticus PAMC 20958t from arctic marine sediment.</title>
        <authorList>
            <person name="Lee Y.M."/>
            <person name="Baek K."/>
            <person name="Lee H.K."/>
            <person name="Shin S.C."/>
        </authorList>
    </citation>
    <scope>NUCLEOTIDE SEQUENCE [LARGE SCALE GENOMIC DNA]</scope>
    <source>
        <strain evidence="9">PAMC 20958</strain>
    </source>
</reference>
<dbReference type="KEGG" id="hat:RC74_02750"/>
<feature type="transmembrane region" description="Helical" evidence="8">
    <location>
        <begin position="81"/>
        <end position="102"/>
    </location>
</feature>
<comment type="similarity">
    <text evidence="2">Belongs to the UPF0283 family.</text>
</comment>
<dbReference type="OrthoDB" id="9816060at2"/>
<dbReference type="NCBIfam" id="TIGR01620">
    <property type="entry name" value="hyp_HI0043"/>
    <property type="match status" value="1"/>
</dbReference>
<gene>
    <name evidence="9" type="ORF">RC74_02750</name>
</gene>
<evidence type="ECO:0000313" key="9">
    <source>
        <dbReference type="EMBL" id="AML50325.1"/>
    </source>
</evidence>
<keyword evidence="7 8" id="KW-0472">Membrane</keyword>
<dbReference type="AlphaFoldDB" id="A0A126UX80"/>
<evidence type="ECO:0000256" key="3">
    <source>
        <dbReference type="ARBA" id="ARBA00022475"/>
    </source>
</evidence>